<dbReference type="PANTHER" id="PTHR45138">
    <property type="entry name" value="REGULATORY COMPONENTS OF SENSORY TRANSDUCTION SYSTEM"/>
    <property type="match status" value="1"/>
</dbReference>
<evidence type="ECO:0000313" key="3">
    <source>
        <dbReference type="EMBL" id="RCW62744.1"/>
    </source>
</evidence>
<evidence type="ECO:0000313" key="4">
    <source>
        <dbReference type="Proteomes" id="UP000252585"/>
    </source>
</evidence>
<dbReference type="PROSITE" id="PS50887">
    <property type="entry name" value="GGDEF"/>
    <property type="match status" value="1"/>
</dbReference>
<evidence type="ECO:0000256" key="1">
    <source>
        <dbReference type="SAM" id="Phobius"/>
    </source>
</evidence>
<feature type="transmembrane region" description="Helical" evidence="1">
    <location>
        <begin position="101"/>
        <end position="123"/>
    </location>
</feature>
<dbReference type="GO" id="GO:1902201">
    <property type="term" value="P:negative regulation of bacterial-type flagellum-dependent cell motility"/>
    <property type="evidence" value="ECO:0007669"/>
    <property type="project" value="TreeGrafter"/>
</dbReference>
<keyword evidence="4" id="KW-1185">Reference proteome</keyword>
<dbReference type="Pfam" id="PF00990">
    <property type="entry name" value="GGDEF"/>
    <property type="match status" value="1"/>
</dbReference>
<dbReference type="GO" id="GO:0043709">
    <property type="term" value="P:cell adhesion involved in single-species biofilm formation"/>
    <property type="evidence" value="ECO:0007669"/>
    <property type="project" value="TreeGrafter"/>
</dbReference>
<feature type="transmembrane region" description="Helical" evidence="1">
    <location>
        <begin position="6"/>
        <end position="26"/>
    </location>
</feature>
<reference evidence="3 4" key="1">
    <citation type="submission" date="2018-07" db="EMBL/GenBank/DDBJ databases">
        <title>Genomic Encyclopedia of Type Strains, Phase IV (KMG-IV): sequencing the most valuable type-strain genomes for metagenomic binning, comparative biology and taxonomic classification.</title>
        <authorList>
            <person name="Goeker M."/>
        </authorList>
    </citation>
    <scope>NUCLEOTIDE SEQUENCE [LARGE SCALE GENOMIC DNA]</scope>
    <source>
        <strain evidence="3 4">DSM 27696</strain>
    </source>
</reference>
<dbReference type="RefSeq" id="WP_114354495.1">
    <property type="nucleotide sequence ID" value="NZ_QPJJ01000023.1"/>
</dbReference>
<protein>
    <submittedName>
        <fullName evidence="3">Diguanylate cyclase (GGDEF)-like protein</fullName>
    </submittedName>
</protein>
<dbReference type="InterPro" id="IPR031621">
    <property type="entry name" value="HisKA_7TM"/>
</dbReference>
<dbReference type="InterPro" id="IPR043128">
    <property type="entry name" value="Rev_trsase/Diguanyl_cyclase"/>
</dbReference>
<dbReference type="NCBIfam" id="TIGR00254">
    <property type="entry name" value="GGDEF"/>
    <property type="match status" value="1"/>
</dbReference>
<name>A0A368X9N0_9BACI</name>
<dbReference type="SMART" id="SM00267">
    <property type="entry name" value="GGDEF"/>
    <property type="match status" value="1"/>
</dbReference>
<dbReference type="InterPro" id="IPR000160">
    <property type="entry name" value="GGDEF_dom"/>
</dbReference>
<keyword evidence="1" id="KW-0472">Membrane</keyword>
<dbReference type="EMBL" id="QPJJ01000023">
    <property type="protein sequence ID" value="RCW62744.1"/>
    <property type="molecule type" value="Genomic_DNA"/>
</dbReference>
<dbReference type="AlphaFoldDB" id="A0A368X9N0"/>
<dbReference type="OrthoDB" id="9759607at2"/>
<dbReference type="Gene3D" id="3.30.450.20">
    <property type="entry name" value="PAS domain"/>
    <property type="match status" value="1"/>
</dbReference>
<sequence>MNGSAPYPFYLITVGMLLFLLSYSIIKQPRTYGRQYLAIILTLSGLMIIASAMELLAASETTMLWLRNFQQIPIYLTPIFFYGLAREFLEKPSNVTIKRMTWMMIPNLVFIVLVYTDVFHHFMRASITFDSYFNLTEMTSTPTLTSILFSAYTQIIYLTAIFLLIINLNNVYKEKRTQHWLFLIAFIIPVISYLLIPFSPFQLPAKVALSLSFTGLLLYFICKRYDLVSAWPIAKERIFETMNDGVLIFDRYKRLNEINHAATVILTKMYPGYTTSSFNNIYLKDIFKDQTDILKLVSNHQESKFSIEYPDKDLWIDGQVLPLRAEKFTDEATLIILSDVSKAKKAEQKLIERATIDQLTKTYNRYFFMENYYKWVKHQPQQQVLLIMDLDFFKQINDNYGHQAGDKALQIFGTLLKSYFEQNSIIGRFGGEEFAIYTNSELDVILDQVKKFQETLKHTPILTDNNQRFLLKISVGLSIAKGNGTTFEKLYKEADEALYDAKHSGRNRLVIYQDNFKILENVHQQKRSAP</sequence>
<dbReference type="GO" id="GO:0005886">
    <property type="term" value="C:plasma membrane"/>
    <property type="evidence" value="ECO:0007669"/>
    <property type="project" value="TreeGrafter"/>
</dbReference>
<dbReference type="PANTHER" id="PTHR45138:SF9">
    <property type="entry name" value="DIGUANYLATE CYCLASE DGCM-RELATED"/>
    <property type="match status" value="1"/>
</dbReference>
<gene>
    <name evidence="3" type="ORF">DFR57_12313</name>
</gene>
<dbReference type="Gene3D" id="3.30.70.270">
    <property type="match status" value="1"/>
</dbReference>
<keyword evidence="1" id="KW-0812">Transmembrane</keyword>
<feature type="transmembrane region" description="Helical" evidence="1">
    <location>
        <begin position="38"/>
        <end position="57"/>
    </location>
</feature>
<dbReference type="SUPFAM" id="SSF55073">
    <property type="entry name" value="Nucleotide cyclase"/>
    <property type="match status" value="1"/>
</dbReference>
<evidence type="ECO:0000259" key="2">
    <source>
        <dbReference type="PROSITE" id="PS50887"/>
    </source>
</evidence>
<comment type="caution">
    <text evidence="3">The sequence shown here is derived from an EMBL/GenBank/DDBJ whole genome shotgun (WGS) entry which is preliminary data.</text>
</comment>
<feature type="transmembrane region" description="Helical" evidence="1">
    <location>
        <begin position="180"/>
        <end position="199"/>
    </location>
</feature>
<dbReference type="GO" id="GO:0052621">
    <property type="term" value="F:diguanylate cyclase activity"/>
    <property type="evidence" value="ECO:0007669"/>
    <property type="project" value="TreeGrafter"/>
</dbReference>
<feature type="transmembrane region" description="Helical" evidence="1">
    <location>
        <begin position="69"/>
        <end position="89"/>
    </location>
</feature>
<proteinExistence type="predicted"/>
<feature type="domain" description="GGDEF" evidence="2">
    <location>
        <begin position="381"/>
        <end position="514"/>
    </location>
</feature>
<dbReference type="InterPro" id="IPR050469">
    <property type="entry name" value="Diguanylate_Cyclase"/>
</dbReference>
<dbReference type="CDD" id="cd01949">
    <property type="entry name" value="GGDEF"/>
    <property type="match status" value="1"/>
</dbReference>
<feature type="transmembrane region" description="Helical" evidence="1">
    <location>
        <begin position="143"/>
        <end position="168"/>
    </location>
</feature>
<accession>A0A368X9N0</accession>
<keyword evidence="1" id="KW-1133">Transmembrane helix</keyword>
<dbReference type="InterPro" id="IPR029787">
    <property type="entry name" value="Nucleotide_cyclase"/>
</dbReference>
<organism evidence="3 4">
    <name type="scientific">Saliterribacillus persicus</name>
    <dbReference type="NCBI Taxonomy" id="930114"/>
    <lineage>
        <taxon>Bacteria</taxon>
        <taxon>Bacillati</taxon>
        <taxon>Bacillota</taxon>
        <taxon>Bacilli</taxon>
        <taxon>Bacillales</taxon>
        <taxon>Bacillaceae</taxon>
        <taxon>Saliterribacillus</taxon>
    </lineage>
</organism>
<dbReference type="Proteomes" id="UP000252585">
    <property type="component" value="Unassembled WGS sequence"/>
</dbReference>
<dbReference type="Pfam" id="PF16927">
    <property type="entry name" value="HisKA_7TM"/>
    <property type="match status" value="1"/>
</dbReference>